<dbReference type="InterPro" id="IPR016036">
    <property type="entry name" value="Malonyl_transacylase_ACP-bd"/>
</dbReference>
<evidence type="ECO:0000256" key="3">
    <source>
        <dbReference type="ARBA" id="ARBA00048462"/>
    </source>
</evidence>
<dbReference type="Gene3D" id="3.30.70.250">
    <property type="entry name" value="Malonyl-CoA ACP transacylase, ACP-binding"/>
    <property type="match status" value="1"/>
</dbReference>
<dbReference type="InterPro" id="IPR004410">
    <property type="entry name" value="Malonyl_CoA-ACP_transAc_FabD"/>
</dbReference>
<evidence type="ECO:0000313" key="8">
    <source>
        <dbReference type="Proteomes" id="UP000264062"/>
    </source>
</evidence>
<dbReference type="SUPFAM" id="SSF55048">
    <property type="entry name" value="Probable ACP-binding domain of malonyl-CoA ACP transacylase"/>
    <property type="match status" value="1"/>
</dbReference>
<dbReference type="Gene3D" id="3.40.366.10">
    <property type="entry name" value="Malonyl-Coenzyme A Acyl Carrier Protein, domain 2"/>
    <property type="match status" value="1"/>
</dbReference>
<evidence type="ECO:0000313" key="7">
    <source>
        <dbReference type="EMBL" id="HAV91750.1"/>
    </source>
</evidence>
<feature type="active site" evidence="5">
    <location>
        <position position="195"/>
    </location>
</feature>
<feature type="active site" evidence="5">
    <location>
        <position position="89"/>
    </location>
</feature>
<dbReference type="FunFam" id="3.30.70.250:FF:000001">
    <property type="entry name" value="Malonyl CoA-acyl carrier protein transacylase"/>
    <property type="match status" value="1"/>
</dbReference>
<dbReference type="GO" id="GO:0005829">
    <property type="term" value="C:cytosol"/>
    <property type="evidence" value="ECO:0007669"/>
    <property type="project" value="TreeGrafter"/>
</dbReference>
<gene>
    <name evidence="7" type="primary">fabD</name>
    <name evidence="7" type="ORF">DCW38_01020</name>
</gene>
<sequence length="299" mass="33041">MKRILMFPGQGAQYVGMCRDLYQSNAEIKNLFDTVSIIINDDIADIMFNGPDSRLTESRNAQVAILLHSYSAYTLIKNKIEPIAACGHSLGEYTALLSADVFDFETAVKLVRRRGELMSEAGEKAKGAMAAVIGMDVEKIEEAVKEIEGIVVANYNGDGQTVISGTVEGIDNAVKKFGEMGAKRVLKLNVSGAFHSPLMNYAYEEFSSFIDKFTFNNPKIPVIMNVTADYQRDADKIKELLKMQIVSPVRWTQIMKLMLNDGHKNLAEVGPSKVLSGMAKKTSDQFDVISVEKSEDISF</sequence>
<name>A0A350H884_UNCW3</name>
<keyword evidence="2 4" id="KW-0012">Acyltransferase</keyword>
<dbReference type="AlphaFoldDB" id="A0A350H884"/>
<dbReference type="NCBIfam" id="TIGR00128">
    <property type="entry name" value="fabD"/>
    <property type="match status" value="1"/>
</dbReference>
<dbReference type="InterPro" id="IPR001227">
    <property type="entry name" value="Ac_transferase_dom_sf"/>
</dbReference>
<accession>A0A350H884</accession>
<dbReference type="InterPro" id="IPR016035">
    <property type="entry name" value="Acyl_Trfase/lysoPLipase"/>
</dbReference>
<protein>
    <recommendedName>
        <fullName evidence="4">Malonyl CoA-acyl carrier protein transacylase</fullName>
        <ecNumber evidence="4">2.3.1.39</ecNumber>
    </recommendedName>
</protein>
<keyword evidence="1 4" id="KW-0808">Transferase</keyword>
<evidence type="ECO:0000256" key="5">
    <source>
        <dbReference type="PIRSR" id="PIRSR000446-1"/>
    </source>
</evidence>
<dbReference type="PANTHER" id="PTHR42681">
    <property type="entry name" value="MALONYL-COA-ACYL CARRIER PROTEIN TRANSACYLASE, MITOCHONDRIAL"/>
    <property type="match status" value="1"/>
</dbReference>
<evidence type="ECO:0000256" key="1">
    <source>
        <dbReference type="ARBA" id="ARBA00022679"/>
    </source>
</evidence>
<reference evidence="7 8" key="1">
    <citation type="journal article" date="2018" name="Nat. Biotechnol.">
        <title>A standardized bacterial taxonomy based on genome phylogeny substantially revises the tree of life.</title>
        <authorList>
            <person name="Parks D.H."/>
            <person name="Chuvochina M."/>
            <person name="Waite D.W."/>
            <person name="Rinke C."/>
            <person name="Skarshewski A."/>
            <person name="Chaumeil P.A."/>
            <person name="Hugenholtz P."/>
        </authorList>
    </citation>
    <scope>NUCLEOTIDE SEQUENCE [LARGE SCALE GENOMIC DNA]</scope>
    <source>
        <strain evidence="7">UBA9956</strain>
    </source>
</reference>
<dbReference type="InterPro" id="IPR050858">
    <property type="entry name" value="Mal-CoA-ACP_Trans/PKS_FabD"/>
</dbReference>
<feature type="domain" description="Malonyl-CoA:ACP transacylase (MAT)" evidence="6">
    <location>
        <begin position="6"/>
        <end position="296"/>
    </location>
</feature>
<comment type="catalytic activity">
    <reaction evidence="3 4">
        <text>holo-[ACP] + malonyl-CoA = malonyl-[ACP] + CoA</text>
        <dbReference type="Rhea" id="RHEA:41792"/>
        <dbReference type="Rhea" id="RHEA-COMP:9623"/>
        <dbReference type="Rhea" id="RHEA-COMP:9685"/>
        <dbReference type="ChEBI" id="CHEBI:57287"/>
        <dbReference type="ChEBI" id="CHEBI:57384"/>
        <dbReference type="ChEBI" id="CHEBI:64479"/>
        <dbReference type="ChEBI" id="CHEBI:78449"/>
        <dbReference type="EC" id="2.3.1.39"/>
    </reaction>
</comment>
<dbReference type="Proteomes" id="UP000264062">
    <property type="component" value="Unassembled WGS sequence"/>
</dbReference>
<dbReference type="PANTHER" id="PTHR42681:SF1">
    <property type="entry name" value="MALONYL-COA-ACYL CARRIER PROTEIN TRANSACYLASE, MITOCHONDRIAL"/>
    <property type="match status" value="1"/>
</dbReference>
<proteinExistence type="inferred from homology"/>
<dbReference type="EC" id="2.3.1.39" evidence="4"/>
<dbReference type="GO" id="GO:0004314">
    <property type="term" value="F:[acyl-carrier-protein] S-malonyltransferase activity"/>
    <property type="evidence" value="ECO:0007669"/>
    <property type="project" value="UniProtKB-EC"/>
</dbReference>
<evidence type="ECO:0000259" key="6">
    <source>
        <dbReference type="SMART" id="SM00827"/>
    </source>
</evidence>
<organism evidence="7 8">
    <name type="scientific">candidate division WOR-3 bacterium</name>
    <dbReference type="NCBI Taxonomy" id="2052148"/>
    <lineage>
        <taxon>Bacteria</taxon>
        <taxon>Bacteria division WOR-3</taxon>
    </lineage>
</organism>
<dbReference type="SUPFAM" id="SSF52151">
    <property type="entry name" value="FabD/lysophospholipase-like"/>
    <property type="match status" value="1"/>
</dbReference>
<dbReference type="InterPro" id="IPR014043">
    <property type="entry name" value="Acyl_transferase_dom"/>
</dbReference>
<dbReference type="PIRSF" id="PIRSF000446">
    <property type="entry name" value="Mct"/>
    <property type="match status" value="1"/>
</dbReference>
<dbReference type="EMBL" id="DMZY01000031">
    <property type="protein sequence ID" value="HAV91750.1"/>
    <property type="molecule type" value="Genomic_DNA"/>
</dbReference>
<comment type="similarity">
    <text evidence="4">Belongs to the fabD family.</text>
</comment>
<comment type="caution">
    <text evidence="7">The sequence shown here is derived from an EMBL/GenBank/DDBJ whole genome shotgun (WGS) entry which is preliminary data.</text>
</comment>
<dbReference type="Pfam" id="PF00698">
    <property type="entry name" value="Acyl_transf_1"/>
    <property type="match status" value="1"/>
</dbReference>
<dbReference type="SMART" id="SM00827">
    <property type="entry name" value="PKS_AT"/>
    <property type="match status" value="1"/>
</dbReference>
<evidence type="ECO:0000256" key="4">
    <source>
        <dbReference type="PIRNR" id="PIRNR000446"/>
    </source>
</evidence>
<dbReference type="GO" id="GO:0006633">
    <property type="term" value="P:fatty acid biosynthetic process"/>
    <property type="evidence" value="ECO:0007669"/>
    <property type="project" value="TreeGrafter"/>
</dbReference>
<evidence type="ECO:0000256" key="2">
    <source>
        <dbReference type="ARBA" id="ARBA00023315"/>
    </source>
</evidence>
<dbReference type="InterPro" id="IPR024925">
    <property type="entry name" value="Malonyl_CoA-ACP_transAc"/>
</dbReference>